<dbReference type="EMBL" id="JACHKY010000003">
    <property type="protein sequence ID" value="MBB4798246.1"/>
    <property type="molecule type" value="Genomic_DNA"/>
</dbReference>
<dbReference type="Proteomes" id="UP000539957">
    <property type="component" value="Unassembled WGS sequence"/>
</dbReference>
<keyword evidence="3" id="KW-1185">Reference proteome</keyword>
<accession>A0A7W7IPP0</accession>
<evidence type="ECO:0000256" key="1">
    <source>
        <dbReference type="SAM" id="SignalP"/>
    </source>
</evidence>
<sequence>MKLMMVGVAALMLLPATAMAQVATSDSEAATLTLTGAIPVECSLGLGDTSTSSASRTVNLNQGRLTNQAMPSLYYGCNAPYTLTVSSANGGMRNQDAPDGSYQYTARYGLNFNGIPTGAAGGAAGLDQYELGQTRTTPFAIVTQGWSNIASLVNQISVLNVEVDLGAGGATDGTNYLAGSYEDVLTFEISASL</sequence>
<keyword evidence="1" id="KW-0732">Signal</keyword>
<feature type="chain" id="PRO_5031440509" description="Spore coat protein U domain-containing protein" evidence="1">
    <location>
        <begin position="21"/>
        <end position="193"/>
    </location>
</feature>
<evidence type="ECO:0000313" key="3">
    <source>
        <dbReference type="Proteomes" id="UP000539957"/>
    </source>
</evidence>
<comment type="caution">
    <text evidence="2">The sequence shown here is derived from an EMBL/GenBank/DDBJ whole genome shotgun (WGS) entry which is preliminary data.</text>
</comment>
<feature type="signal peptide" evidence="1">
    <location>
        <begin position="1"/>
        <end position="20"/>
    </location>
</feature>
<gene>
    <name evidence="2" type="ORF">HNP32_001990</name>
</gene>
<evidence type="ECO:0008006" key="4">
    <source>
        <dbReference type="Google" id="ProtNLM"/>
    </source>
</evidence>
<evidence type="ECO:0000313" key="2">
    <source>
        <dbReference type="EMBL" id="MBB4798246.1"/>
    </source>
</evidence>
<dbReference type="AlphaFoldDB" id="A0A7W7IPP0"/>
<proteinExistence type="predicted"/>
<organism evidence="2 3">
    <name type="scientific">Brevundimonas bullata</name>
    <dbReference type="NCBI Taxonomy" id="13160"/>
    <lineage>
        <taxon>Bacteria</taxon>
        <taxon>Pseudomonadati</taxon>
        <taxon>Pseudomonadota</taxon>
        <taxon>Alphaproteobacteria</taxon>
        <taxon>Caulobacterales</taxon>
        <taxon>Caulobacteraceae</taxon>
        <taxon>Brevundimonas</taxon>
    </lineage>
</organism>
<protein>
    <recommendedName>
        <fullName evidence="4">Spore coat protein U domain-containing protein</fullName>
    </recommendedName>
</protein>
<name>A0A7W7IPP0_9CAUL</name>
<dbReference type="RefSeq" id="WP_184269575.1">
    <property type="nucleotide sequence ID" value="NZ_JACHKY010000003.1"/>
</dbReference>
<reference evidence="2 3" key="1">
    <citation type="submission" date="2020-08" db="EMBL/GenBank/DDBJ databases">
        <title>Functional genomics of gut bacteria from endangered species of beetles.</title>
        <authorList>
            <person name="Carlos-Shanley C."/>
        </authorList>
    </citation>
    <scope>NUCLEOTIDE SEQUENCE [LARGE SCALE GENOMIC DNA]</scope>
    <source>
        <strain evidence="2 3">S00123</strain>
    </source>
</reference>